<evidence type="ECO:0000256" key="1">
    <source>
        <dbReference type="ARBA" id="ARBA00006987"/>
    </source>
</evidence>
<dbReference type="Gene3D" id="3.40.190.150">
    <property type="entry name" value="Bordetella uptake gene, domain 1"/>
    <property type="match status" value="1"/>
</dbReference>
<dbReference type="PANTHER" id="PTHR42928:SF5">
    <property type="entry name" value="BLR1237 PROTEIN"/>
    <property type="match status" value="1"/>
</dbReference>
<evidence type="ECO:0000256" key="2">
    <source>
        <dbReference type="SAM" id="SignalP"/>
    </source>
</evidence>
<dbReference type="Gene3D" id="3.40.190.10">
    <property type="entry name" value="Periplasmic binding protein-like II"/>
    <property type="match status" value="1"/>
</dbReference>
<proteinExistence type="inferred from homology"/>
<name>A0A923MAN1_9BURK</name>
<accession>A0A923MAN1</accession>
<dbReference type="Proteomes" id="UP000596827">
    <property type="component" value="Unassembled WGS sequence"/>
</dbReference>
<keyword evidence="4" id="KW-1185">Reference proteome</keyword>
<protein>
    <submittedName>
        <fullName evidence="3">Tripartite tricarboxylate transporter substrate binding protein</fullName>
    </submittedName>
</protein>
<dbReference type="PIRSF" id="PIRSF017082">
    <property type="entry name" value="YflP"/>
    <property type="match status" value="1"/>
</dbReference>
<comment type="similarity">
    <text evidence="1">Belongs to the UPF0065 (bug) family.</text>
</comment>
<comment type="caution">
    <text evidence="3">The sequence shown here is derived from an EMBL/GenBank/DDBJ whole genome shotgun (WGS) entry which is preliminary data.</text>
</comment>
<dbReference type="SUPFAM" id="SSF53850">
    <property type="entry name" value="Periplasmic binding protein-like II"/>
    <property type="match status" value="1"/>
</dbReference>
<organism evidence="3 4">
    <name type="scientific">Ramlibacter albus</name>
    <dbReference type="NCBI Taxonomy" id="2079448"/>
    <lineage>
        <taxon>Bacteria</taxon>
        <taxon>Pseudomonadati</taxon>
        <taxon>Pseudomonadota</taxon>
        <taxon>Betaproteobacteria</taxon>
        <taxon>Burkholderiales</taxon>
        <taxon>Comamonadaceae</taxon>
        <taxon>Ramlibacter</taxon>
    </lineage>
</organism>
<dbReference type="Pfam" id="PF03401">
    <property type="entry name" value="TctC"/>
    <property type="match status" value="1"/>
</dbReference>
<dbReference type="CDD" id="cd07012">
    <property type="entry name" value="PBP2_Bug_TTT"/>
    <property type="match status" value="1"/>
</dbReference>
<dbReference type="InterPro" id="IPR042100">
    <property type="entry name" value="Bug_dom1"/>
</dbReference>
<sequence>MIRRRTFIASSASALALPAFAQGTFPSKVVRIVVPFPAGGGIDVMIRAIGQELSQKWGQPVVIENKAGAGSLIGADYVARQPADGHTLLATVNQTFTSNRYLYKTLPYDPDKSFVPIIEMVESEQFILASSAVPAKDLKEFVALAKKDPVKYPYGSFGPGTQPHLAFATLAKRENIDLTHVPYKGIAPLMTALAAGEVAVSTGSGSVAGALMQAGKMKPLAITSKQRSPLYPNVPTAQEQGYGYLNASIWYGLFAPAGTPQAVVDKINADVRALLRDPAFAEKNATSRNLTVVAGTPQQFAAVIREETAVVAEMIRAADVKPE</sequence>
<dbReference type="InterPro" id="IPR005064">
    <property type="entry name" value="BUG"/>
</dbReference>
<dbReference type="RefSeq" id="WP_187082305.1">
    <property type="nucleotide sequence ID" value="NZ_JACORU010000005.1"/>
</dbReference>
<keyword evidence="2" id="KW-0732">Signal</keyword>
<reference evidence="3" key="1">
    <citation type="submission" date="2020-08" db="EMBL/GenBank/DDBJ databases">
        <title>Ramlibacter sp. GTP1 16S ribosomal RNA gene genome sequencing and assembly.</title>
        <authorList>
            <person name="Kang M."/>
        </authorList>
    </citation>
    <scope>NUCLEOTIDE SEQUENCE</scope>
    <source>
        <strain evidence="3">GTP1</strain>
    </source>
</reference>
<dbReference type="EMBL" id="JACORU010000005">
    <property type="protein sequence ID" value="MBC5765834.1"/>
    <property type="molecule type" value="Genomic_DNA"/>
</dbReference>
<evidence type="ECO:0000313" key="4">
    <source>
        <dbReference type="Proteomes" id="UP000596827"/>
    </source>
</evidence>
<dbReference type="AlphaFoldDB" id="A0A923MAN1"/>
<feature type="signal peptide" evidence="2">
    <location>
        <begin position="1"/>
        <end position="21"/>
    </location>
</feature>
<dbReference type="PANTHER" id="PTHR42928">
    <property type="entry name" value="TRICARBOXYLATE-BINDING PROTEIN"/>
    <property type="match status" value="1"/>
</dbReference>
<gene>
    <name evidence="3" type="ORF">H8R02_15300</name>
</gene>
<evidence type="ECO:0000313" key="3">
    <source>
        <dbReference type="EMBL" id="MBC5765834.1"/>
    </source>
</evidence>
<feature type="chain" id="PRO_5038094437" evidence="2">
    <location>
        <begin position="22"/>
        <end position="323"/>
    </location>
</feature>